<dbReference type="SUPFAM" id="SSF57756">
    <property type="entry name" value="Retrovirus zinc finger-like domains"/>
    <property type="match status" value="1"/>
</dbReference>
<dbReference type="SMART" id="SM00343">
    <property type="entry name" value="ZnF_C2HC"/>
    <property type="match status" value="1"/>
</dbReference>
<keyword evidence="6" id="KW-1185">Reference proteome</keyword>
<keyword evidence="1" id="KW-0863">Zinc-finger</keyword>
<dbReference type="STRING" id="91928.A0A0D1Y453"/>
<dbReference type="PROSITE" id="PS50158">
    <property type="entry name" value="ZF_CCHC"/>
    <property type="match status" value="1"/>
</dbReference>
<dbReference type="Gene3D" id="4.10.60.10">
    <property type="entry name" value="Zinc finger, CCHC-type"/>
    <property type="match status" value="1"/>
</dbReference>
<evidence type="ECO:0000313" key="5">
    <source>
        <dbReference type="EMBL" id="KIW09736.1"/>
    </source>
</evidence>
<gene>
    <name evidence="5" type="ORF">PV08_12020</name>
</gene>
<feature type="compositionally biased region" description="Low complexity" evidence="3">
    <location>
        <begin position="136"/>
        <end position="147"/>
    </location>
</feature>
<protein>
    <recommendedName>
        <fullName evidence="4">CCHC-type domain-containing protein</fullName>
    </recommendedName>
</protein>
<keyword evidence="1" id="KW-0479">Metal-binding</keyword>
<evidence type="ECO:0000313" key="6">
    <source>
        <dbReference type="Proteomes" id="UP000053328"/>
    </source>
</evidence>
<dbReference type="VEuPathDB" id="FungiDB:PV08_12020"/>
<accession>A0A0D1Y453</accession>
<evidence type="ECO:0000256" key="1">
    <source>
        <dbReference type="PROSITE-ProRule" id="PRU00047"/>
    </source>
</evidence>
<dbReference type="GeneID" id="27339103"/>
<evidence type="ECO:0000256" key="3">
    <source>
        <dbReference type="SAM" id="MobiDB-lite"/>
    </source>
</evidence>
<dbReference type="GO" id="GO:0003676">
    <property type="term" value="F:nucleic acid binding"/>
    <property type="evidence" value="ECO:0007669"/>
    <property type="project" value="InterPro"/>
</dbReference>
<dbReference type="Pfam" id="PF00098">
    <property type="entry name" value="zf-CCHC"/>
    <property type="match status" value="1"/>
</dbReference>
<feature type="compositionally biased region" description="Low complexity" evidence="3">
    <location>
        <begin position="1"/>
        <end position="13"/>
    </location>
</feature>
<feature type="domain" description="CCHC-type" evidence="4">
    <location>
        <begin position="342"/>
        <end position="358"/>
    </location>
</feature>
<organism evidence="5 6">
    <name type="scientific">Exophiala spinifera</name>
    <dbReference type="NCBI Taxonomy" id="91928"/>
    <lineage>
        <taxon>Eukaryota</taxon>
        <taxon>Fungi</taxon>
        <taxon>Dikarya</taxon>
        <taxon>Ascomycota</taxon>
        <taxon>Pezizomycotina</taxon>
        <taxon>Eurotiomycetes</taxon>
        <taxon>Chaetothyriomycetidae</taxon>
        <taxon>Chaetothyriales</taxon>
        <taxon>Herpotrichiellaceae</taxon>
        <taxon>Exophiala</taxon>
    </lineage>
</organism>
<reference evidence="5 6" key="1">
    <citation type="submission" date="2015-01" db="EMBL/GenBank/DDBJ databases">
        <title>The Genome Sequence of Exophiala spinifera CBS89968.</title>
        <authorList>
            <consortium name="The Broad Institute Genomics Platform"/>
            <person name="Cuomo C."/>
            <person name="de Hoog S."/>
            <person name="Gorbushina A."/>
            <person name="Stielow B."/>
            <person name="Teixiera M."/>
            <person name="Abouelleil A."/>
            <person name="Chapman S.B."/>
            <person name="Priest M."/>
            <person name="Young S.K."/>
            <person name="Wortman J."/>
            <person name="Nusbaum C."/>
            <person name="Birren B."/>
        </authorList>
    </citation>
    <scope>NUCLEOTIDE SEQUENCE [LARGE SCALE GENOMIC DNA]</scope>
    <source>
        <strain evidence="5 6">CBS 89968</strain>
    </source>
</reference>
<dbReference type="EMBL" id="KN847503">
    <property type="protein sequence ID" value="KIW09736.1"/>
    <property type="molecule type" value="Genomic_DNA"/>
</dbReference>
<keyword evidence="2" id="KW-0175">Coiled coil</keyword>
<name>A0A0D1Y453_9EURO</name>
<dbReference type="InterPro" id="IPR001878">
    <property type="entry name" value="Znf_CCHC"/>
</dbReference>
<evidence type="ECO:0000256" key="2">
    <source>
        <dbReference type="SAM" id="Coils"/>
    </source>
</evidence>
<feature type="region of interest" description="Disordered" evidence="3">
    <location>
        <begin position="131"/>
        <end position="157"/>
    </location>
</feature>
<dbReference type="InterPro" id="IPR036875">
    <property type="entry name" value="Znf_CCHC_sf"/>
</dbReference>
<evidence type="ECO:0000259" key="4">
    <source>
        <dbReference type="PROSITE" id="PS50158"/>
    </source>
</evidence>
<dbReference type="Proteomes" id="UP000053328">
    <property type="component" value="Unassembled WGS sequence"/>
</dbReference>
<keyword evidence="1" id="KW-0862">Zinc</keyword>
<proteinExistence type="predicted"/>
<feature type="coiled-coil region" evidence="2">
    <location>
        <begin position="72"/>
        <end position="120"/>
    </location>
</feature>
<feature type="region of interest" description="Disordered" evidence="3">
    <location>
        <begin position="1"/>
        <end position="31"/>
    </location>
</feature>
<feature type="region of interest" description="Disordered" evidence="3">
    <location>
        <begin position="373"/>
        <end position="406"/>
    </location>
</feature>
<dbReference type="RefSeq" id="XP_016229952.1">
    <property type="nucleotide sequence ID" value="XM_016386327.1"/>
</dbReference>
<dbReference type="GO" id="GO:0008270">
    <property type="term" value="F:zinc ion binding"/>
    <property type="evidence" value="ECO:0007669"/>
    <property type="project" value="UniProtKB-KW"/>
</dbReference>
<dbReference type="OrthoDB" id="4362013at2759"/>
<dbReference type="AlphaFoldDB" id="A0A0D1Y453"/>
<sequence length="406" mass="44818">MPTTRRTPAIPTTPRRPPSGRARKPSAKATQLIAENDSDLETISVVADGDETLFPPRKGHQETTLEALVKTISELKETIASQGKALRDIQDELKQVKSQNTELQNAVRSLESKLERATTSPTALRSWASVANEGSATQTPAGPTAPANSRQPKKEPQCLRISTKANRTEDEVNGDTLTRNLPIGRAIGLIRQALLKTDKTKEVEVVGVNTTRTGYVVRCKDEQAAATAKTHTEWLQELGNNTKLVKPRYPVVIHRFPTDGIVLPDNEHEFIRQLMEENEMQAKNAQIDEATWLIAKGKPIGYHATLGVWFDTEAAAQEAITHGLVYGQRHMGVSAYDPEKKKCYNCREPGHFQKDCPKPKRCHLCNGDHERRHCPSNEGGRSGNRQAPEHLSIGEESGLTQANGSQ</sequence>
<dbReference type="HOGENOM" id="CLU_683408_0_0_1"/>